<evidence type="ECO:0000256" key="4">
    <source>
        <dbReference type="ARBA" id="ARBA00023242"/>
    </source>
</evidence>
<dbReference type="SUPFAM" id="SSF46689">
    <property type="entry name" value="Homeodomain-like"/>
    <property type="match status" value="1"/>
</dbReference>
<evidence type="ECO:0000313" key="9">
    <source>
        <dbReference type="EMBL" id="ORY06084.1"/>
    </source>
</evidence>
<comment type="caution">
    <text evidence="9">The sequence shown here is derived from an EMBL/GenBank/DDBJ whole genome shotgun (WGS) entry which is preliminary data.</text>
</comment>
<dbReference type="GO" id="GO:0005634">
    <property type="term" value="C:nucleus"/>
    <property type="evidence" value="ECO:0007669"/>
    <property type="project" value="UniProtKB-SubCell"/>
</dbReference>
<comment type="subcellular location">
    <subcellularLocation>
        <location evidence="1 5 6">Nucleus</location>
    </subcellularLocation>
</comment>
<feature type="DNA-binding region" description="Homeobox" evidence="5">
    <location>
        <begin position="105"/>
        <end position="164"/>
    </location>
</feature>
<evidence type="ECO:0000259" key="8">
    <source>
        <dbReference type="PROSITE" id="PS50071"/>
    </source>
</evidence>
<dbReference type="OrthoDB" id="6159439at2759"/>
<feature type="domain" description="Homeobox" evidence="8">
    <location>
        <begin position="103"/>
        <end position="163"/>
    </location>
</feature>
<dbReference type="EMBL" id="MCFE01000019">
    <property type="protein sequence ID" value="ORY06084.1"/>
    <property type="molecule type" value="Genomic_DNA"/>
</dbReference>
<sequence>MYTHRYNELVPASVSNYPPTHPSSSHQRHSQSYTPGMQRNDREFEPSFAMYRKASVPTYVQEKTALFPNGHMSDVDLQRYHPYDKQYFPARFPTGAEESNGSSPIKPKRKRANANQLKVLNQLFQQTFFPSTELRIQLGKQLGMSPRTVQIWFQNKRQAWRIRNQFFSGKGEDKLTDVPSSPEACLVPTPVTSSPKSATASVPKPADVTGCGDFQLPPIFNMDSPVPKVDRDNSISRAEEGDRTKKERPLLPSLSEIIKQEPRTIGAGSFYY</sequence>
<dbReference type="Gene3D" id="1.10.10.60">
    <property type="entry name" value="Homeodomain-like"/>
    <property type="match status" value="1"/>
</dbReference>
<organism evidence="9 10">
    <name type="scientific">Basidiobolus meristosporus CBS 931.73</name>
    <dbReference type="NCBI Taxonomy" id="1314790"/>
    <lineage>
        <taxon>Eukaryota</taxon>
        <taxon>Fungi</taxon>
        <taxon>Fungi incertae sedis</taxon>
        <taxon>Zoopagomycota</taxon>
        <taxon>Entomophthoromycotina</taxon>
        <taxon>Basidiobolomycetes</taxon>
        <taxon>Basidiobolales</taxon>
        <taxon>Basidiobolaceae</taxon>
        <taxon>Basidiobolus</taxon>
    </lineage>
</organism>
<dbReference type="AlphaFoldDB" id="A0A1Y1Z7J5"/>
<dbReference type="GO" id="GO:0030154">
    <property type="term" value="P:cell differentiation"/>
    <property type="evidence" value="ECO:0007669"/>
    <property type="project" value="TreeGrafter"/>
</dbReference>
<accession>A0A1Y1Z7J5</accession>
<evidence type="ECO:0000256" key="7">
    <source>
        <dbReference type="SAM" id="MobiDB-lite"/>
    </source>
</evidence>
<dbReference type="PANTHER" id="PTHR24324:SF5">
    <property type="entry name" value="HEMATOPOIETICALLY-EXPRESSED HOMEOBOX PROTEIN HHEX"/>
    <property type="match status" value="1"/>
</dbReference>
<keyword evidence="3 5" id="KW-0371">Homeobox</keyword>
<dbReference type="PANTHER" id="PTHR24324">
    <property type="entry name" value="HOMEOBOX PROTEIN HHEX"/>
    <property type="match status" value="1"/>
</dbReference>
<dbReference type="GO" id="GO:0006357">
    <property type="term" value="P:regulation of transcription by RNA polymerase II"/>
    <property type="evidence" value="ECO:0007669"/>
    <property type="project" value="TreeGrafter"/>
</dbReference>
<dbReference type="InterPro" id="IPR001356">
    <property type="entry name" value="HD"/>
</dbReference>
<dbReference type="InParanoid" id="A0A1Y1Z7J5"/>
<keyword evidence="4 5" id="KW-0539">Nucleus</keyword>
<proteinExistence type="predicted"/>
<evidence type="ECO:0000313" key="10">
    <source>
        <dbReference type="Proteomes" id="UP000193498"/>
    </source>
</evidence>
<dbReference type="InterPro" id="IPR051000">
    <property type="entry name" value="Homeobox_DNA-bind_prot"/>
</dbReference>
<dbReference type="PROSITE" id="PS50071">
    <property type="entry name" value="HOMEOBOX_2"/>
    <property type="match status" value="1"/>
</dbReference>
<gene>
    <name evidence="9" type="ORF">K493DRAFT_310721</name>
</gene>
<dbReference type="STRING" id="1314790.A0A1Y1Z7J5"/>
<keyword evidence="2 5" id="KW-0238">DNA-binding</keyword>
<keyword evidence="10" id="KW-1185">Reference proteome</keyword>
<evidence type="ECO:0000256" key="6">
    <source>
        <dbReference type="RuleBase" id="RU000682"/>
    </source>
</evidence>
<feature type="region of interest" description="Disordered" evidence="7">
    <location>
        <begin position="91"/>
        <end position="111"/>
    </location>
</feature>
<reference evidence="9 10" key="1">
    <citation type="submission" date="2016-07" db="EMBL/GenBank/DDBJ databases">
        <title>Pervasive Adenine N6-methylation of Active Genes in Fungi.</title>
        <authorList>
            <consortium name="DOE Joint Genome Institute"/>
            <person name="Mondo S.J."/>
            <person name="Dannebaum R.O."/>
            <person name="Kuo R.C."/>
            <person name="Labutti K."/>
            <person name="Haridas S."/>
            <person name="Kuo A."/>
            <person name="Salamov A."/>
            <person name="Ahrendt S.R."/>
            <person name="Lipzen A."/>
            <person name="Sullivan W."/>
            <person name="Andreopoulos W.B."/>
            <person name="Clum A."/>
            <person name="Lindquist E."/>
            <person name="Daum C."/>
            <person name="Ramamoorthy G.K."/>
            <person name="Gryganskyi A."/>
            <person name="Culley D."/>
            <person name="Magnuson J.K."/>
            <person name="James T.Y."/>
            <person name="O'Malley M.A."/>
            <person name="Stajich J.E."/>
            <person name="Spatafora J.W."/>
            <person name="Visel A."/>
            <person name="Grigoriev I.V."/>
        </authorList>
    </citation>
    <scope>NUCLEOTIDE SEQUENCE [LARGE SCALE GENOMIC DNA]</scope>
    <source>
        <strain evidence="9 10">CBS 931.73</strain>
    </source>
</reference>
<name>A0A1Y1Z7J5_9FUNG</name>
<evidence type="ECO:0000256" key="1">
    <source>
        <dbReference type="ARBA" id="ARBA00004123"/>
    </source>
</evidence>
<dbReference type="CDD" id="cd00086">
    <property type="entry name" value="homeodomain"/>
    <property type="match status" value="1"/>
</dbReference>
<feature type="region of interest" description="Disordered" evidence="7">
    <location>
        <begin position="222"/>
        <end position="250"/>
    </location>
</feature>
<dbReference type="Proteomes" id="UP000193498">
    <property type="component" value="Unassembled WGS sequence"/>
</dbReference>
<dbReference type="SMART" id="SM00389">
    <property type="entry name" value="HOX"/>
    <property type="match status" value="1"/>
</dbReference>
<dbReference type="InterPro" id="IPR009057">
    <property type="entry name" value="Homeodomain-like_sf"/>
</dbReference>
<evidence type="ECO:0000256" key="5">
    <source>
        <dbReference type="PROSITE-ProRule" id="PRU00108"/>
    </source>
</evidence>
<evidence type="ECO:0000256" key="3">
    <source>
        <dbReference type="ARBA" id="ARBA00023155"/>
    </source>
</evidence>
<evidence type="ECO:0000256" key="2">
    <source>
        <dbReference type="ARBA" id="ARBA00023125"/>
    </source>
</evidence>
<feature type="region of interest" description="Disordered" evidence="7">
    <location>
        <begin position="1"/>
        <end position="40"/>
    </location>
</feature>
<dbReference type="Pfam" id="PF00046">
    <property type="entry name" value="Homeodomain"/>
    <property type="match status" value="1"/>
</dbReference>
<dbReference type="GO" id="GO:0000978">
    <property type="term" value="F:RNA polymerase II cis-regulatory region sequence-specific DNA binding"/>
    <property type="evidence" value="ECO:0007669"/>
    <property type="project" value="TreeGrafter"/>
</dbReference>
<feature type="compositionally biased region" description="Basic and acidic residues" evidence="7">
    <location>
        <begin position="228"/>
        <end position="249"/>
    </location>
</feature>
<protein>
    <recommendedName>
        <fullName evidence="8">Homeobox domain-containing protein</fullName>
    </recommendedName>
</protein>